<evidence type="ECO:0000256" key="1">
    <source>
        <dbReference type="ARBA" id="ARBA00008005"/>
    </source>
</evidence>
<dbReference type="Pfam" id="PF04984">
    <property type="entry name" value="Phage_sheath_1"/>
    <property type="match status" value="1"/>
</dbReference>
<proteinExistence type="inferred from homology"/>
<dbReference type="STRING" id="766136.BHF68_05805"/>
<name>A0A1E5G2A1_9FIRM</name>
<evidence type="ECO:0000313" key="5">
    <source>
        <dbReference type="Proteomes" id="UP000094296"/>
    </source>
</evidence>
<dbReference type="Gene3D" id="3.40.50.11780">
    <property type="match status" value="2"/>
</dbReference>
<reference evidence="4 5" key="1">
    <citation type="submission" date="2016-09" db="EMBL/GenBank/DDBJ databases">
        <title>Draft genome sequence for the type strain of Desulfuribacillus alkaliarsenatis AHT28, an obligately anaerobic, sulfidogenic bacterium isolated from Russian soda lake sediments.</title>
        <authorList>
            <person name="Abin C.A."/>
            <person name="Hollibaugh J.T."/>
        </authorList>
    </citation>
    <scope>NUCLEOTIDE SEQUENCE [LARGE SCALE GENOMIC DNA]</scope>
    <source>
        <strain evidence="4 5">AHT28</strain>
    </source>
</reference>
<dbReference type="InterPro" id="IPR020287">
    <property type="entry name" value="Tail_sheath_C"/>
</dbReference>
<keyword evidence="5" id="KW-1185">Reference proteome</keyword>
<evidence type="ECO:0000259" key="2">
    <source>
        <dbReference type="Pfam" id="PF04984"/>
    </source>
</evidence>
<dbReference type="Pfam" id="PF17482">
    <property type="entry name" value="Phage_sheath_1C"/>
    <property type="match status" value="1"/>
</dbReference>
<evidence type="ECO:0000313" key="4">
    <source>
        <dbReference type="EMBL" id="OEF97110.1"/>
    </source>
</evidence>
<dbReference type="InterPro" id="IPR052042">
    <property type="entry name" value="Tail_sheath_structural"/>
</dbReference>
<dbReference type="EMBL" id="MIJE01000022">
    <property type="protein sequence ID" value="OEF97110.1"/>
    <property type="molecule type" value="Genomic_DNA"/>
</dbReference>
<protein>
    <submittedName>
        <fullName evidence="4">Phage tail protein</fullName>
    </submittedName>
</protein>
<feature type="domain" description="Tail sheath protein C-terminal" evidence="3">
    <location>
        <begin position="461"/>
        <end position="568"/>
    </location>
</feature>
<evidence type="ECO:0000259" key="3">
    <source>
        <dbReference type="Pfam" id="PF17482"/>
    </source>
</evidence>
<dbReference type="PANTHER" id="PTHR35861">
    <property type="match status" value="1"/>
</dbReference>
<dbReference type="PANTHER" id="PTHR35861:SF1">
    <property type="entry name" value="PHAGE TAIL SHEATH PROTEIN"/>
    <property type="match status" value="1"/>
</dbReference>
<sequence>MAEYLSPGVYVEEFDSASVPMEGVSTSTTGFIGLAERGPVGGLPILVTNFSEFTRKFGGFLSESQFGENRFLGYAVYHYFMNGGSRCYISRVAPENAKVATYSQSDSLQLTVTTKNPGAWGNKVNMTFAPASKAKTQILEVISVEGGGNKYKVKNSAGFNVGDVVAFSDGSDISYNVVSVVEEGLLQFTEDFTVDVVDTQLLPSKVITTCELNVEVKYLDIIEAYDTVSFNVTAPNFISNVMSKSELVDVQVSVEENILPPFQLLAGKDSGTHSITLSGGSDGTIDQVDSSVFVGSDKGPGKRTGLQAFIDNTEVSIMAIPGITDPNVQLSLVAHCENLGSRFAILDVPQDKKTTTDVLTHKDMIDTQYAALYHPWIVSYDSLAKKNAAMPPSGAMAGVYARSDQARGVHKAPANETVRGCVGLDCQYNAAEQGILNPKGVNLIRSFQGQGIRVWGARTCSSNKLWKYINVRRLFIFLEESIKANTNWVVFEPNHQILWARVKRTIENFLTNAWRNGALAGSSPDEAFFVDIGPNTMTQDDLDNGRLICVIGVAAVNPAEFVIFRITQKTNEQ</sequence>
<comment type="caution">
    <text evidence="4">The sequence shown here is derived from an EMBL/GenBank/DDBJ whole genome shotgun (WGS) entry which is preliminary data.</text>
</comment>
<accession>A0A1E5G2A1</accession>
<dbReference type="RefSeq" id="WP_069643156.1">
    <property type="nucleotide sequence ID" value="NZ_MIJE01000022.1"/>
</dbReference>
<comment type="similarity">
    <text evidence="1">Belongs to the myoviridae tail sheath protein family.</text>
</comment>
<gene>
    <name evidence="4" type="ORF">BHF68_05805</name>
</gene>
<organism evidence="4 5">
    <name type="scientific">Desulfuribacillus alkaliarsenatis</name>
    <dbReference type="NCBI Taxonomy" id="766136"/>
    <lineage>
        <taxon>Bacteria</taxon>
        <taxon>Bacillati</taxon>
        <taxon>Bacillota</taxon>
        <taxon>Desulfuribacillia</taxon>
        <taxon>Desulfuribacillales</taxon>
        <taxon>Desulfuribacillaceae</taxon>
        <taxon>Desulfuribacillus</taxon>
    </lineage>
</organism>
<dbReference type="AlphaFoldDB" id="A0A1E5G2A1"/>
<dbReference type="Proteomes" id="UP000094296">
    <property type="component" value="Unassembled WGS sequence"/>
</dbReference>
<dbReference type="OrthoDB" id="9767864at2"/>
<dbReference type="InterPro" id="IPR035089">
    <property type="entry name" value="Phage_sheath_subtilisin"/>
</dbReference>
<feature type="domain" description="Tail sheath protein subtilisin-like" evidence="2">
    <location>
        <begin position="310"/>
        <end position="460"/>
    </location>
</feature>